<name>A0AAV4IB31_9GAST</name>
<evidence type="ECO:0000313" key="2">
    <source>
        <dbReference type="Proteomes" id="UP000762676"/>
    </source>
</evidence>
<dbReference type="AlphaFoldDB" id="A0AAV4IB31"/>
<comment type="caution">
    <text evidence="1">The sequence shown here is derived from an EMBL/GenBank/DDBJ whole genome shotgun (WGS) entry which is preliminary data.</text>
</comment>
<dbReference type="Proteomes" id="UP000762676">
    <property type="component" value="Unassembled WGS sequence"/>
</dbReference>
<dbReference type="Gene3D" id="3.60.10.10">
    <property type="entry name" value="Endonuclease/exonuclease/phosphatase"/>
    <property type="match status" value="1"/>
</dbReference>
<dbReference type="SUPFAM" id="SSF56219">
    <property type="entry name" value="DNase I-like"/>
    <property type="match status" value="1"/>
</dbReference>
<dbReference type="InterPro" id="IPR036691">
    <property type="entry name" value="Endo/exonu/phosph_ase_sf"/>
</dbReference>
<dbReference type="PANTHER" id="PTHR46670:SF3">
    <property type="entry name" value="ENDONUCLEASE_EXONUCLEASE_PHOSPHATASE DOMAIN-CONTAINING PROTEIN"/>
    <property type="match status" value="1"/>
</dbReference>
<dbReference type="EMBL" id="BMAT01002414">
    <property type="protein sequence ID" value="GFS06279.1"/>
    <property type="molecule type" value="Genomic_DNA"/>
</dbReference>
<organism evidence="1 2">
    <name type="scientific">Elysia marginata</name>
    <dbReference type="NCBI Taxonomy" id="1093978"/>
    <lineage>
        <taxon>Eukaryota</taxon>
        <taxon>Metazoa</taxon>
        <taxon>Spiralia</taxon>
        <taxon>Lophotrochozoa</taxon>
        <taxon>Mollusca</taxon>
        <taxon>Gastropoda</taxon>
        <taxon>Heterobranchia</taxon>
        <taxon>Euthyneura</taxon>
        <taxon>Panpulmonata</taxon>
        <taxon>Sacoglossa</taxon>
        <taxon>Placobranchoidea</taxon>
        <taxon>Plakobranchidae</taxon>
        <taxon>Elysia</taxon>
    </lineage>
</organism>
<proteinExistence type="predicted"/>
<evidence type="ECO:0008006" key="3">
    <source>
        <dbReference type="Google" id="ProtNLM"/>
    </source>
</evidence>
<keyword evidence="2" id="KW-1185">Reference proteome</keyword>
<protein>
    <recommendedName>
        <fullName evidence="3">Endonuclease/exonuclease/phosphatase domain-containing protein</fullName>
    </recommendedName>
</protein>
<reference evidence="1 2" key="1">
    <citation type="journal article" date="2021" name="Elife">
        <title>Chloroplast acquisition without the gene transfer in kleptoplastic sea slugs, Plakobranchus ocellatus.</title>
        <authorList>
            <person name="Maeda T."/>
            <person name="Takahashi S."/>
            <person name="Yoshida T."/>
            <person name="Shimamura S."/>
            <person name="Takaki Y."/>
            <person name="Nagai Y."/>
            <person name="Toyoda A."/>
            <person name="Suzuki Y."/>
            <person name="Arimoto A."/>
            <person name="Ishii H."/>
            <person name="Satoh N."/>
            <person name="Nishiyama T."/>
            <person name="Hasebe M."/>
            <person name="Maruyama T."/>
            <person name="Minagawa J."/>
            <person name="Obokata J."/>
            <person name="Shigenobu S."/>
        </authorList>
    </citation>
    <scope>NUCLEOTIDE SEQUENCE [LARGE SCALE GENOMIC DNA]</scope>
</reference>
<sequence>MTFAPTSTTTQHLMCVYRPPSSEKKRVLTFVFLSEMQDLIGQFKSKTLNFMIIGDFNYHFDSNISADAAKARDLLAENDLQPLVNFPTHRAQHLIDWVIAPKSGNSIKLIDVTTKSVSDQAIITIDMAFSKPSKLVKTVTSRRRKAIDLDQIKSDVRSALPDPNSITLETFNSMFRYVLDVHAPLTTRTLTERPISPWFCLIIIKAKQIRRRAERRLNKTKLTAHAEIYKAARNEVT</sequence>
<dbReference type="PANTHER" id="PTHR46670">
    <property type="entry name" value="ENDO/EXONUCLEASE/PHOSPHATASE DOMAIN-CONTAINING PROTEIN"/>
    <property type="match status" value="1"/>
</dbReference>
<evidence type="ECO:0000313" key="1">
    <source>
        <dbReference type="EMBL" id="GFS06279.1"/>
    </source>
</evidence>
<accession>A0AAV4IB31</accession>
<gene>
    <name evidence="1" type="ORF">ElyMa_001219600</name>
</gene>